<dbReference type="PIRSF" id="PIRSF017259">
    <property type="entry name" value="tRNA_mtfrase_TRM11"/>
    <property type="match status" value="1"/>
</dbReference>
<evidence type="ECO:0000256" key="5">
    <source>
        <dbReference type="ARBA" id="ARBA00022679"/>
    </source>
</evidence>
<keyword evidence="7 10" id="KW-0819">tRNA processing</keyword>
<dbReference type="Gene3D" id="3.40.50.150">
    <property type="entry name" value="Vaccinia Virus protein VP39"/>
    <property type="match status" value="1"/>
</dbReference>
<evidence type="ECO:0000256" key="8">
    <source>
        <dbReference type="ARBA" id="ARBA00022884"/>
    </source>
</evidence>
<gene>
    <name evidence="14" type="ORF">JOL62DRAFT_559844</name>
</gene>
<evidence type="ECO:0000256" key="7">
    <source>
        <dbReference type="ARBA" id="ARBA00022694"/>
    </source>
</evidence>
<evidence type="ECO:0000313" key="15">
    <source>
        <dbReference type="Proteomes" id="UP001367316"/>
    </source>
</evidence>
<evidence type="ECO:0000256" key="10">
    <source>
        <dbReference type="PROSITE-ProRule" id="PRU00959"/>
    </source>
</evidence>
<protein>
    <recommendedName>
        <fullName evidence="9">tRNA (guanine(10)-N(2))-methyltransferase</fullName>
        <ecNumber evidence="9">2.1.1.214</ecNumber>
    </recommendedName>
</protein>
<dbReference type="InterPro" id="IPR029063">
    <property type="entry name" value="SAM-dependent_MTases_sf"/>
</dbReference>
<dbReference type="Pfam" id="PF01170">
    <property type="entry name" value="UPF0020"/>
    <property type="match status" value="1"/>
</dbReference>
<keyword evidence="15" id="KW-1185">Reference proteome</keyword>
<evidence type="ECO:0000256" key="11">
    <source>
        <dbReference type="SAM" id="MobiDB-lite"/>
    </source>
</evidence>
<evidence type="ECO:0000256" key="1">
    <source>
        <dbReference type="ARBA" id="ARBA00004496"/>
    </source>
</evidence>
<comment type="similarity">
    <text evidence="10">Belongs to the class I-like SAM-binding methyltransferase superfamily. TRM11 methyltransferase family.</text>
</comment>
<feature type="domain" description="Ribosomal RNA large subunit methyltransferase K/L-like methyltransferase" evidence="12">
    <location>
        <begin position="177"/>
        <end position="294"/>
    </location>
</feature>
<dbReference type="GO" id="GO:0008168">
    <property type="term" value="F:methyltransferase activity"/>
    <property type="evidence" value="ECO:0007669"/>
    <property type="project" value="UniProtKB-KW"/>
</dbReference>
<dbReference type="PROSITE" id="PS00092">
    <property type="entry name" value="N6_MTASE"/>
    <property type="match status" value="1"/>
</dbReference>
<proteinExistence type="inferred from homology"/>
<evidence type="ECO:0000256" key="2">
    <source>
        <dbReference type="ARBA" id="ARBA00022490"/>
    </source>
</evidence>
<keyword evidence="8 10" id="KW-0694">RNA-binding</keyword>
<dbReference type="Pfam" id="PF25904">
    <property type="entry name" value="Tmrp11_N"/>
    <property type="match status" value="1"/>
</dbReference>
<dbReference type="EMBL" id="JBBPBF010000042">
    <property type="protein sequence ID" value="KAK7606771.1"/>
    <property type="molecule type" value="Genomic_DNA"/>
</dbReference>
<feature type="region of interest" description="Disordered" evidence="11">
    <location>
        <begin position="327"/>
        <end position="349"/>
    </location>
</feature>
<dbReference type="PANTHER" id="PTHR13370:SF3">
    <property type="entry name" value="TRNA (GUANINE(10)-N2)-METHYLTRANSFERASE HOMOLOG"/>
    <property type="match status" value="1"/>
</dbReference>
<dbReference type="GO" id="GO:0032259">
    <property type="term" value="P:methylation"/>
    <property type="evidence" value="ECO:0007669"/>
    <property type="project" value="UniProtKB-KW"/>
</dbReference>
<dbReference type="InterPro" id="IPR016691">
    <property type="entry name" value="TRMT11"/>
</dbReference>
<keyword evidence="6 10" id="KW-0949">S-adenosyl-L-methionine</keyword>
<accession>A0ABR1MV22</accession>
<dbReference type="Proteomes" id="UP001367316">
    <property type="component" value="Unassembled WGS sequence"/>
</dbReference>
<dbReference type="SUPFAM" id="SSF53335">
    <property type="entry name" value="S-adenosyl-L-methionine-dependent methyltransferases"/>
    <property type="match status" value="1"/>
</dbReference>
<comment type="subcellular location">
    <subcellularLocation>
        <location evidence="1">Cytoplasm</location>
    </subcellularLocation>
</comment>
<name>A0ABR1MV22_9PEZI</name>
<evidence type="ECO:0000256" key="3">
    <source>
        <dbReference type="ARBA" id="ARBA00022555"/>
    </source>
</evidence>
<dbReference type="PANTHER" id="PTHR13370">
    <property type="entry name" value="RNA METHYLASE-RELATED"/>
    <property type="match status" value="1"/>
</dbReference>
<organism evidence="14 15">
    <name type="scientific">Phyllosticta paracitricarpa</name>
    <dbReference type="NCBI Taxonomy" id="2016321"/>
    <lineage>
        <taxon>Eukaryota</taxon>
        <taxon>Fungi</taxon>
        <taxon>Dikarya</taxon>
        <taxon>Ascomycota</taxon>
        <taxon>Pezizomycotina</taxon>
        <taxon>Dothideomycetes</taxon>
        <taxon>Dothideomycetes incertae sedis</taxon>
        <taxon>Botryosphaeriales</taxon>
        <taxon>Phyllostictaceae</taxon>
        <taxon>Phyllosticta</taxon>
    </lineage>
</organism>
<dbReference type="InterPro" id="IPR000241">
    <property type="entry name" value="RlmKL-like_Mtase"/>
</dbReference>
<dbReference type="InterPro" id="IPR059073">
    <property type="entry name" value="TRMT11_N"/>
</dbReference>
<sequence>MEYLIRLVQVHESFRKAELEALATLAGLSPLEFVFYEENTPFCIIKLASSDEARALIRRSILSAGIYELWGQGSTYEELHADVKARTASKWAAYKQTSFRFSVDAFQGKRSPSQQRELINSFRYMELEGIIDLKSPSLHLCIHEDWELGAAAPRRLFLGRWLADGDRRAIITYDLKKRRYISTTSMDAELALVTANMALAAPGRLFFDPFVGTGSFSVAAAHFGATAMGSDIDGRSIRGKGKDRCVRANFVQYGTTGRLLDNFISDLTNTPLRIGAARWLDGIVCDPPYGVREGLKVLGRKDGGGKEAVIIDGQLAHLFVSHLHPHSHSQFPLPNPTNPPTTTRRDGYVPPKRPYSFDVMLDDILDFAVRTLVDGGRLSMWMPTANDDDIDLPIPAHPALRLVSVCVQPFNKWSRRLLTYERRADGDVDPGVRWEKRVDGGAGAAADELNAFRRKYFQGFKTPEELAQEAAAAAASVESLGNGSSTAQQPQQK</sequence>
<keyword evidence="3 10" id="KW-0820">tRNA-binding</keyword>
<dbReference type="PROSITE" id="PS51627">
    <property type="entry name" value="SAM_MT_TRM11"/>
    <property type="match status" value="1"/>
</dbReference>
<feature type="domain" description="tRNA (guanine(10)-N(2))-methyltransferase TRMT11 N-terminal" evidence="13">
    <location>
        <begin position="1"/>
        <end position="167"/>
    </location>
</feature>
<keyword evidence="2" id="KW-0963">Cytoplasm</keyword>
<evidence type="ECO:0000256" key="9">
    <source>
        <dbReference type="ARBA" id="ARBA00066937"/>
    </source>
</evidence>
<keyword evidence="4 10" id="KW-0489">Methyltransferase</keyword>
<evidence type="ECO:0000256" key="4">
    <source>
        <dbReference type="ARBA" id="ARBA00022603"/>
    </source>
</evidence>
<dbReference type="InterPro" id="IPR002052">
    <property type="entry name" value="DNA_methylase_N6_adenine_CS"/>
</dbReference>
<keyword evidence="5 10" id="KW-0808">Transferase</keyword>
<evidence type="ECO:0000259" key="13">
    <source>
        <dbReference type="Pfam" id="PF25904"/>
    </source>
</evidence>
<evidence type="ECO:0000313" key="14">
    <source>
        <dbReference type="EMBL" id="KAK7606771.1"/>
    </source>
</evidence>
<evidence type="ECO:0000256" key="6">
    <source>
        <dbReference type="ARBA" id="ARBA00022691"/>
    </source>
</evidence>
<reference evidence="14 15" key="1">
    <citation type="submission" date="2024-04" db="EMBL/GenBank/DDBJ databases">
        <title>Phyllosticta paracitricarpa is synonymous to the EU quarantine fungus P. citricarpa based on phylogenomic analyses.</title>
        <authorList>
            <consortium name="Lawrence Berkeley National Laboratory"/>
            <person name="Van ingen-buijs V.A."/>
            <person name="Van westerhoven A.C."/>
            <person name="Haridas S."/>
            <person name="Skiadas P."/>
            <person name="Martin F."/>
            <person name="Groenewald J.Z."/>
            <person name="Crous P.W."/>
            <person name="Seidl M.F."/>
        </authorList>
    </citation>
    <scope>NUCLEOTIDE SEQUENCE [LARGE SCALE GENOMIC DNA]</scope>
    <source>
        <strain evidence="14 15">CBS 141358</strain>
    </source>
</reference>
<dbReference type="EC" id="2.1.1.214" evidence="9"/>
<comment type="caution">
    <text evidence="14">The sequence shown here is derived from an EMBL/GenBank/DDBJ whole genome shotgun (WGS) entry which is preliminary data.</text>
</comment>
<evidence type="ECO:0000259" key="12">
    <source>
        <dbReference type="Pfam" id="PF01170"/>
    </source>
</evidence>